<sequence>MEGERNHHHRHHQASGYGSAEGSPMGMDSYGTGRPGGMGSYDNNSAGMGSYDNNSMGMGSYDNSSTEWDLMTTIQWERDLMGAADRTTGGRRSSTSTMSTWHERHEIGKDPEHARRHRVEEELGTAAALGAGGYALHEHHDMKEAKKMEEEGHGKHHRHLFRS</sequence>
<reference evidence="3" key="1">
    <citation type="journal article" date="2020" name="Plant Biotechnol. J.">
        <title>The pomegranate (Punica granatum L.) draft genome dissects genetic divergence between soft- and hard-seeded cultivars.</title>
        <authorList>
            <person name="Luo X."/>
            <person name="Li H."/>
            <person name="Wu Z."/>
            <person name="Yao W."/>
            <person name="Zhao P."/>
            <person name="Cao D."/>
            <person name="Yu H."/>
            <person name="Li K."/>
            <person name="Poudel K."/>
            <person name="Zhao D."/>
            <person name="Zhang F."/>
            <person name="Xia X."/>
            <person name="Chen L."/>
            <person name="Wang Q."/>
            <person name="Jing D."/>
            <person name="Cao S."/>
        </authorList>
    </citation>
    <scope>NUCLEOTIDE SEQUENCE [LARGE SCALE GENOMIC DNA]</scope>
    <source>
        <strain evidence="3">cv. Tunisia</strain>
    </source>
</reference>
<protein>
    <submittedName>
        <fullName evidence="4">Abscisic stress-ripening protein 5-like</fullName>
    </submittedName>
</protein>
<evidence type="ECO:0000313" key="4">
    <source>
        <dbReference type="RefSeq" id="XP_031390812.1"/>
    </source>
</evidence>
<gene>
    <name evidence="4" type="primary">LOC116203278</name>
</gene>
<feature type="compositionally biased region" description="Low complexity" evidence="2">
    <location>
        <begin position="86"/>
        <end position="100"/>
    </location>
</feature>
<organism evidence="3 4">
    <name type="scientific">Punica granatum</name>
    <name type="common">Pomegranate</name>
    <dbReference type="NCBI Taxonomy" id="22663"/>
    <lineage>
        <taxon>Eukaryota</taxon>
        <taxon>Viridiplantae</taxon>
        <taxon>Streptophyta</taxon>
        <taxon>Embryophyta</taxon>
        <taxon>Tracheophyta</taxon>
        <taxon>Spermatophyta</taxon>
        <taxon>Magnoliopsida</taxon>
        <taxon>eudicotyledons</taxon>
        <taxon>Gunneridae</taxon>
        <taxon>Pentapetalae</taxon>
        <taxon>rosids</taxon>
        <taxon>malvids</taxon>
        <taxon>Myrtales</taxon>
        <taxon>Lythraceae</taxon>
        <taxon>Punica</taxon>
    </lineage>
</organism>
<dbReference type="Pfam" id="PF02496">
    <property type="entry name" value="ABA_WDS"/>
    <property type="match status" value="1"/>
</dbReference>
<name>A0A6P8D154_PUNGR</name>
<accession>A0A6P8D154</accession>
<dbReference type="InterPro" id="IPR003496">
    <property type="entry name" value="ABA_WDS"/>
</dbReference>
<reference evidence="4" key="2">
    <citation type="submission" date="2025-08" db="UniProtKB">
        <authorList>
            <consortium name="RefSeq"/>
        </authorList>
    </citation>
    <scope>IDENTIFICATION</scope>
    <source>
        <tissue evidence="4">Leaf</tissue>
    </source>
</reference>
<dbReference type="PANTHER" id="PTHR33801">
    <property type="entry name" value="ABSCISIC STRESS-RIPENING PROTEIN 5"/>
    <property type="match status" value="1"/>
</dbReference>
<evidence type="ECO:0000256" key="2">
    <source>
        <dbReference type="SAM" id="MobiDB-lite"/>
    </source>
</evidence>
<dbReference type="AlphaFoldDB" id="A0A6P8D154"/>
<evidence type="ECO:0000256" key="1">
    <source>
        <dbReference type="ARBA" id="ARBA00007160"/>
    </source>
</evidence>
<proteinExistence type="inferred from homology"/>
<dbReference type="Proteomes" id="UP000515151">
    <property type="component" value="Chromosome 4"/>
</dbReference>
<comment type="similarity">
    <text evidence="1">Belongs to the abscisic acid and water stress-induced protein family.</text>
</comment>
<feature type="compositionally biased region" description="Basic residues" evidence="2">
    <location>
        <begin position="1"/>
        <end position="13"/>
    </location>
</feature>
<evidence type="ECO:0000313" key="3">
    <source>
        <dbReference type="Proteomes" id="UP000515151"/>
    </source>
</evidence>
<dbReference type="GeneID" id="116203278"/>
<feature type="region of interest" description="Disordered" evidence="2">
    <location>
        <begin position="1"/>
        <end position="38"/>
    </location>
</feature>
<feature type="region of interest" description="Disordered" evidence="2">
    <location>
        <begin position="84"/>
        <end position="115"/>
    </location>
</feature>
<dbReference type="RefSeq" id="XP_031390812.1">
    <property type="nucleotide sequence ID" value="XM_031534952.1"/>
</dbReference>
<feature type="compositionally biased region" description="Basic and acidic residues" evidence="2">
    <location>
        <begin position="101"/>
        <end position="115"/>
    </location>
</feature>
<keyword evidence="3" id="KW-1185">Reference proteome</keyword>